<feature type="signal peptide" evidence="2">
    <location>
        <begin position="1"/>
        <end position="25"/>
    </location>
</feature>
<sequence length="364" mass="39369">MRRARHAKRSAAALAVAALAAAPLAACSSEEGECPLPPETIADYLMSEANPTEQTVAVTPDEEQPKLCMYTRTFADAETGTFNRISIDVGWSDGFTEEDFEARVAEFEADDDDATFVEELNGTAYTVDEDRGAGVRIDGEHYWVAWNDYRDGLIHRPALASAVTGRDAAHIVRLLILTNAGENPGAWKTAEEPEDPEPSPATAAPEEPATRPSGSSDWDDTPSDPPDELLPPPAPPEPEAEEAGEGDVDMSGSTDDEEDSADHELVGTRLTPPDVLTAVFELWETPGYPMCANVMAGGACVQEPREDGDNVVVTALRTNQFDGADDYTRDTAVMLGRNDDGSWTVLRYWETEDPLGELPPDWAI</sequence>
<feature type="compositionally biased region" description="Low complexity" evidence="1">
    <location>
        <begin position="200"/>
        <end position="216"/>
    </location>
</feature>
<feature type="chain" id="PRO_5045079322" evidence="2">
    <location>
        <begin position="26"/>
        <end position="364"/>
    </location>
</feature>
<dbReference type="Proteomes" id="UP000642819">
    <property type="component" value="Unassembled WGS sequence"/>
</dbReference>
<dbReference type="RefSeq" id="WP_189349580.1">
    <property type="nucleotide sequence ID" value="NZ_BMXK01000006.1"/>
</dbReference>
<proteinExistence type="predicted"/>
<evidence type="ECO:0000256" key="1">
    <source>
        <dbReference type="SAM" id="MobiDB-lite"/>
    </source>
</evidence>
<evidence type="ECO:0000313" key="3">
    <source>
        <dbReference type="EMBL" id="GHD06013.1"/>
    </source>
</evidence>
<comment type="caution">
    <text evidence="3">The sequence shown here is derived from an EMBL/GenBank/DDBJ whole genome shotgun (WGS) entry which is preliminary data.</text>
</comment>
<reference evidence="4" key="1">
    <citation type="journal article" date="2019" name="Int. J. Syst. Evol. Microbiol.">
        <title>The Global Catalogue of Microorganisms (GCM) 10K type strain sequencing project: providing services to taxonomists for standard genome sequencing and annotation.</title>
        <authorList>
            <consortium name="The Broad Institute Genomics Platform"/>
            <consortium name="The Broad Institute Genome Sequencing Center for Infectious Disease"/>
            <person name="Wu L."/>
            <person name="Ma J."/>
        </authorList>
    </citation>
    <scope>NUCLEOTIDE SEQUENCE [LARGE SCALE GENOMIC DNA]</scope>
    <source>
        <strain evidence="4">KCTC 19466</strain>
    </source>
</reference>
<evidence type="ECO:0000313" key="4">
    <source>
        <dbReference type="Proteomes" id="UP000642819"/>
    </source>
</evidence>
<organism evidence="3 4">
    <name type="scientific">Zhihengliuella salsuginis</name>
    <dbReference type="NCBI Taxonomy" id="578222"/>
    <lineage>
        <taxon>Bacteria</taxon>
        <taxon>Bacillati</taxon>
        <taxon>Actinomycetota</taxon>
        <taxon>Actinomycetes</taxon>
        <taxon>Micrococcales</taxon>
        <taxon>Micrococcaceae</taxon>
        <taxon>Zhihengliuella</taxon>
    </lineage>
</organism>
<feature type="compositionally biased region" description="Acidic residues" evidence="1">
    <location>
        <begin position="238"/>
        <end position="261"/>
    </location>
</feature>
<name>A0ABQ3GJ34_9MICC</name>
<protein>
    <submittedName>
        <fullName evidence="3">Uncharacterized protein</fullName>
    </submittedName>
</protein>
<gene>
    <name evidence="3" type="ORF">GCM10008096_15500</name>
</gene>
<keyword evidence="2" id="KW-0732">Signal</keyword>
<dbReference type="EMBL" id="BMXK01000006">
    <property type="protein sequence ID" value="GHD06013.1"/>
    <property type="molecule type" value="Genomic_DNA"/>
</dbReference>
<feature type="region of interest" description="Disordered" evidence="1">
    <location>
        <begin position="183"/>
        <end position="269"/>
    </location>
</feature>
<accession>A0ABQ3GJ34</accession>
<keyword evidence="4" id="KW-1185">Reference proteome</keyword>
<feature type="compositionally biased region" description="Acidic residues" evidence="1">
    <location>
        <begin position="217"/>
        <end position="227"/>
    </location>
</feature>
<feature type="compositionally biased region" description="Pro residues" evidence="1">
    <location>
        <begin position="228"/>
        <end position="237"/>
    </location>
</feature>
<evidence type="ECO:0000256" key="2">
    <source>
        <dbReference type="SAM" id="SignalP"/>
    </source>
</evidence>